<protein>
    <submittedName>
        <fullName evidence="1">Uncharacterized protein</fullName>
    </submittedName>
</protein>
<name>A0A2W5KSM6_SPHMC</name>
<dbReference type="AlphaFoldDB" id="A0A2W5KSM6"/>
<dbReference type="Proteomes" id="UP000248597">
    <property type="component" value="Unassembled WGS sequence"/>
</dbReference>
<sequence length="67" mass="7175">MAGSNIKNASAITPAMADRIVAWLDAQREGPAPVEPSERVQVWTLPGLTVVFVGDREAGVFHEDSRG</sequence>
<dbReference type="EMBL" id="QFPJ01000100">
    <property type="protein sequence ID" value="PZQ20041.1"/>
    <property type="molecule type" value="Genomic_DNA"/>
</dbReference>
<accession>A0A2W5KSM6</accession>
<reference evidence="1 2" key="1">
    <citation type="submission" date="2017-08" db="EMBL/GenBank/DDBJ databases">
        <title>Infants hospitalized years apart are colonized by the same room-sourced microbial strains.</title>
        <authorList>
            <person name="Brooks B."/>
            <person name="Olm M.R."/>
            <person name="Firek B.A."/>
            <person name="Baker R."/>
            <person name="Thomas B.C."/>
            <person name="Morowitz M.J."/>
            <person name="Banfield J.F."/>
        </authorList>
    </citation>
    <scope>NUCLEOTIDE SEQUENCE [LARGE SCALE GENOMIC DNA]</scope>
    <source>
        <strain evidence="1">S2_005_003_R2_47</strain>
    </source>
</reference>
<proteinExistence type="predicted"/>
<organism evidence="1 2">
    <name type="scientific">Sphingopyxis macrogoltabida</name>
    <name type="common">Sphingomonas macrogoltabidus</name>
    <dbReference type="NCBI Taxonomy" id="33050"/>
    <lineage>
        <taxon>Bacteria</taxon>
        <taxon>Pseudomonadati</taxon>
        <taxon>Pseudomonadota</taxon>
        <taxon>Alphaproteobacteria</taxon>
        <taxon>Sphingomonadales</taxon>
        <taxon>Sphingomonadaceae</taxon>
        <taxon>Sphingopyxis</taxon>
    </lineage>
</organism>
<evidence type="ECO:0000313" key="1">
    <source>
        <dbReference type="EMBL" id="PZQ20041.1"/>
    </source>
</evidence>
<gene>
    <name evidence="1" type="ORF">DI569_16650</name>
</gene>
<comment type="caution">
    <text evidence="1">The sequence shown here is derived from an EMBL/GenBank/DDBJ whole genome shotgun (WGS) entry which is preliminary data.</text>
</comment>
<evidence type="ECO:0000313" key="2">
    <source>
        <dbReference type="Proteomes" id="UP000248597"/>
    </source>
</evidence>